<keyword evidence="7 8" id="KW-0472">Membrane</keyword>
<evidence type="ECO:0000256" key="3">
    <source>
        <dbReference type="ARBA" id="ARBA00022448"/>
    </source>
</evidence>
<dbReference type="Proteomes" id="UP001627408">
    <property type="component" value="Unassembled WGS sequence"/>
</dbReference>
<dbReference type="NCBIfam" id="TIGR00710">
    <property type="entry name" value="efflux_Bcr_CflA"/>
    <property type="match status" value="1"/>
</dbReference>
<evidence type="ECO:0000256" key="7">
    <source>
        <dbReference type="ARBA" id="ARBA00023136"/>
    </source>
</evidence>
<keyword evidence="6 8" id="KW-1133">Transmembrane helix</keyword>
<keyword evidence="11" id="KW-1185">Reference proteome</keyword>
<evidence type="ECO:0000256" key="6">
    <source>
        <dbReference type="ARBA" id="ARBA00022989"/>
    </source>
</evidence>
<dbReference type="InterPro" id="IPR020846">
    <property type="entry name" value="MFS_dom"/>
</dbReference>
<dbReference type="InterPro" id="IPR005829">
    <property type="entry name" value="Sugar_transporter_CS"/>
</dbReference>
<keyword evidence="3 8" id="KW-0813">Transport</keyword>
<dbReference type="InterPro" id="IPR011701">
    <property type="entry name" value="MFS"/>
</dbReference>
<evidence type="ECO:0000313" key="11">
    <source>
        <dbReference type="Proteomes" id="UP001627408"/>
    </source>
</evidence>
<feature type="transmembrane region" description="Helical" evidence="8">
    <location>
        <begin position="363"/>
        <end position="385"/>
    </location>
</feature>
<evidence type="ECO:0000256" key="2">
    <source>
        <dbReference type="ARBA" id="ARBA00006236"/>
    </source>
</evidence>
<evidence type="ECO:0000256" key="1">
    <source>
        <dbReference type="ARBA" id="ARBA00004651"/>
    </source>
</evidence>
<comment type="subcellular location">
    <subcellularLocation>
        <location evidence="8">Cell inner membrane</location>
        <topology evidence="8">Multi-pass membrane protein</topology>
    </subcellularLocation>
    <subcellularLocation>
        <location evidence="1">Cell membrane</location>
        <topology evidence="1">Multi-pass membrane protein</topology>
    </subcellularLocation>
</comment>
<accession>A0ABW8UWK9</accession>
<feature type="transmembrane region" description="Helical" evidence="8">
    <location>
        <begin position="9"/>
        <end position="30"/>
    </location>
</feature>
<evidence type="ECO:0000313" key="10">
    <source>
        <dbReference type="EMBL" id="MFL4471302.1"/>
    </source>
</evidence>
<feature type="transmembrane region" description="Helical" evidence="8">
    <location>
        <begin position="269"/>
        <end position="290"/>
    </location>
</feature>
<comment type="caution">
    <text evidence="10">The sequence shown here is derived from an EMBL/GenBank/DDBJ whole genome shotgun (WGS) entry which is preliminary data.</text>
</comment>
<name>A0ABW8UWK9_9RHOB</name>
<feature type="transmembrane region" description="Helical" evidence="8">
    <location>
        <begin position="42"/>
        <end position="62"/>
    </location>
</feature>
<keyword evidence="8" id="KW-0997">Cell inner membrane</keyword>
<protein>
    <recommendedName>
        <fullName evidence="8">Bcr/CflA family efflux transporter</fullName>
    </recommendedName>
</protein>
<dbReference type="SUPFAM" id="SSF103473">
    <property type="entry name" value="MFS general substrate transporter"/>
    <property type="match status" value="1"/>
</dbReference>
<evidence type="ECO:0000256" key="8">
    <source>
        <dbReference type="RuleBase" id="RU365088"/>
    </source>
</evidence>
<dbReference type="EMBL" id="JBHDIY010000002">
    <property type="protein sequence ID" value="MFL4471302.1"/>
    <property type="molecule type" value="Genomic_DNA"/>
</dbReference>
<dbReference type="RefSeq" id="WP_407593139.1">
    <property type="nucleotide sequence ID" value="NZ_JBHDIY010000002.1"/>
</dbReference>
<reference evidence="10 11" key="1">
    <citation type="submission" date="2024-08" db="EMBL/GenBank/DDBJ databases">
        <title>Tateyamaria sp. nov., isolated from marine algae.</title>
        <authorList>
            <person name="Choi B.J."/>
            <person name="Kim J.M."/>
            <person name="Lee J.K."/>
            <person name="Choi D.G."/>
            <person name="Bayburt H."/>
            <person name="Baek J.H."/>
            <person name="Han D.M."/>
            <person name="Jeon C.O."/>
        </authorList>
    </citation>
    <scope>NUCLEOTIDE SEQUENCE [LARGE SCALE GENOMIC DNA]</scope>
    <source>
        <strain evidence="10 11">KMU-156</strain>
    </source>
</reference>
<dbReference type="InterPro" id="IPR036259">
    <property type="entry name" value="MFS_trans_sf"/>
</dbReference>
<feature type="transmembrane region" description="Helical" evidence="8">
    <location>
        <begin position="328"/>
        <end position="351"/>
    </location>
</feature>
<feature type="transmembrane region" description="Helical" evidence="8">
    <location>
        <begin position="132"/>
        <end position="153"/>
    </location>
</feature>
<evidence type="ECO:0000256" key="5">
    <source>
        <dbReference type="ARBA" id="ARBA00022692"/>
    </source>
</evidence>
<feature type="transmembrane region" description="Helical" evidence="8">
    <location>
        <begin position="99"/>
        <end position="120"/>
    </location>
</feature>
<evidence type="ECO:0000259" key="9">
    <source>
        <dbReference type="PROSITE" id="PS50850"/>
    </source>
</evidence>
<comment type="caution">
    <text evidence="8">Lacks conserved residue(s) required for the propagation of feature annotation.</text>
</comment>
<dbReference type="InterPro" id="IPR004812">
    <property type="entry name" value="Efflux_drug-R_Bcr/CmlA"/>
</dbReference>
<organism evidence="10 11">
    <name type="scientific">Tateyamaria armeniaca</name>
    <dbReference type="NCBI Taxonomy" id="2518930"/>
    <lineage>
        <taxon>Bacteria</taxon>
        <taxon>Pseudomonadati</taxon>
        <taxon>Pseudomonadota</taxon>
        <taxon>Alphaproteobacteria</taxon>
        <taxon>Rhodobacterales</taxon>
        <taxon>Roseobacteraceae</taxon>
        <taxon>Tateyamaria</taxon>
    </lineage>
</organism>
<dbReference type="PROSITE" id="PS50850">
    <property type="entry name" value="MFS"/>
    <property type="match status" value="1"/>
</dbReference>
<keyword evidence="5 8" id="KW-0812">Transmembrane</keyword>
<evidence type="ECO:0000256" key="4">
    <source>
        <dbReference type="ARBA" id="ARBA00022475"/>
    </source>
</evidence>
<dbReference type="Gene3D" id="1.20.1720.10">
    <property type="entry name" value="Multidrug resistance protein D"/>
    <property type="match status" value="1"/>
</dbReference>
<feature type="domain" description="Major facilitator superfamily (MFS) profile" evidence="9">
    <location>
        <begin position="8"/>
        <end position="388"/>
    </location>
</feature>
<feature type="transmembrane region" description="Helical" evidence="8">
    <location>
        <begin position="203"/>
        <end position="228"/>
    </location>
</feature>
<feature type="transmembrane region" description="Helical" evidence="8">
    <location>
        <begin position="240"/>
        <end position="262"/>
    </location>
</feature>
<feature type="transmembrane region" description="Helical" evidence="8">
    <location>
        <begin position="74"/>
        <end position="93"/>
    </location>
</feature>
<dbReference type="InterPro" id="IPR050189">
    <property type="entry name" value="MFS_Efflux_Transporters"/>
</dbReference>
<dbReference type="PANTHER" id="PTHR43124">
    <property type="entry name" value="PURINE EFFLUX PUMP PBUE"/>
    <property type="match status" value="1"/>
</dbReference>
<dbReference type="PROSITE" id="PS00216">
    <property type="entry name" value="SUGAR_TRANSPORT_1"/>
    <property type="match status" value="1"/>
</dbReference>
<dbReference type="PANTHER" id="PTHR43124:SF3">
    <property type="entry name" value="CHLORAMPHENICOL EFFLUX PUMP RV0191"/>
    <property type="match status" value="1"/>
</dbReference>
<sequence>MMTKSPPHLFTLVLMTAMSVLTMNMFLPALPSMRADFGVSEVVMGRAISLYMLAAAFLLLVLGALSDRIGRRPVVLGVLAFYVGASLVCLLAQNATLFLIGRTCQAVAVGGSILSSAIVRDLYERREAAAKLSFIASAMAVAPMLAPMIGGLLDSAFGWRSVFVTYSVLGAGLLLWCLRDVGETHATQPAQRLPIAGLLRARLFWAYVCIHAFGVGAFFVFLTGAPFVAADVFGLGPAQIGIALGSTTGGFVVGAGLSARLVRRVGAQMLIVVGRVLPMIGLGTALVYFLSGGGNVLPLFLGTVTVGIGNGLSTANASAGALSVRPDLAGSAAGINGAVALGLGAALSWAATAVLSTSTTPQALLLLMLVVSGVALLAALVARAWEHD</sequence>
<feature type="transmembrane region" description="Helical" evidence="8">
    <location>
        <begin position="159"/>
        <end position="182"/>
    </location>
</feature>
<gene>
    <name evidence="10" type="ORF">ACERZ8_15970</name>
</gene>
<dbReference type="Pfam" id="PF07690">
    <property type="entry name" value="MFS_1"/>
    <property type="match status" value="1"/>
</dbReference>
<keyword evidence="4" id="KW-1003">Cell membrane</keyword>
<proteinExistence type="inferred from homology"/>
<comment type="similarity">
    <text evidence="2 8">Belongs to the major facilitator superfamily. Bcr/CmlA family.</text>
</comment>